<name>G4D2E2_9FIRM</name>
<sequence>MSSSLDLHVLGAPPAFVLSQDQTLDFNILFDLSYSVFSLTFR</sequence>
<dbReference type="AlphaFoldDB" id="G4D2E2"/>
<dbReference type="EMBL" id="AGBB01000047">
    <property type="protein sequence ID" value="EGY80313.1"/>
    <property type="molecule type" value="Genomic_DNA"/>
</dbReference>
<gene>
    <name evidence="1" type="ORF">HMPREF9129_0572</name>
</gene>
<organism evidence="1 2">
    <name type="scientific">Peptoniphilus indolicus ATCC 29427</name>
    <dbReference type="NCBI Taxonomy" id="997350"/>
    <lineage>
        <taxon>Bacteria</taxon>
        <taxon>Bacillati</taxon>
        <taxon>Bacillota</taxon>
        <taxon>Tissierellia</taxon>
        <taxon>Tissierellales</taxon>
        <taxon>Peptoniphilaceae</taxon>
        <taxon>Peptoniphilus</taxon>
    </lineage>
</organism>
<evidence type="ECO:0000313" key="1">
    <source>
        <dbReference type="EMBL" id="EGY80313.1"/>
    </source>
</evidence>
<comment type="caution">
    <text evidence="1">The sequence shown here is derived from an EMBL/GenBank/DDBJ whole genome shotgun (WGS) entry which is preliminary data.</text>
</comment>
<dbReference type="Proteomes" id="UP000003422">
    <property type="component" value="Unassembled WGS sequence"/>
</dbReference>
<dbReference type="HOGENOM" id="CLU_218759_0_0_9"/>
<accession>G4D2E2</accession>
<protein>
    <submittedName>
        <fullName evidence="1">Uncharacterized protein</fullName>
    </submittedName>
</protein>
<evidence type="ECO:0000313" key="2">
    <source>
        <dbReference type="Proteomes" id="UP000003422"/>
    </source>
</evidence>
<reference evidence="1 2" key="1">
    <citation type="submission" date="2011-06" db="EMBL/GenBank/DDBJ databases">
        <authorList>
            <person name="Muzny D."/>
            <person name="Qin X."/>
            <person name="Deng J."/>
            <person name="Jiang H."/>
            <person name="Liu Y."/>
            <person name="Qu J."/>
            <person name="Song X.-Z."/>
            <person name="Zhang L."/>
            <person name="Thornton R."/>
            <person name="Coyle M."/>
            <person name="Francisco L."/>
            <person name="Jackson L."/>
            <person name="Javaid M."/>
            <person name="Korchina V."/>
            <person name="Kovar C."/>
            <person name="Mata R."/>
            <person name="Mathew T."/>
            <person name="Ngo R."/>
            <person name="Nguyen L."/>
            <person name="Nguyen N."/>
            <person name="Okwuonu G."/>
            <person name="Ongeri F."/>
            <person name="Pham C."/>
            <person name="Simmons D."/>
            <person name="Wilczek-Boney K."/>
            <person name="Hale W."/>
            <person name="Jakkamsetti A."/>
            <person name="Pham P."/>
            <person name="Ruth R."/>
            <person name="San Lucas F."/>
            <person name="Warren J."/>
            <person name="Zhang J."/>
            <person name="Zhao Z."/>
            <person name="Zhou C."/>
            <person name="Zhu D."/>
            <person name="Lee S."/>
            <person name="Bess C."/>
            <person name="Blankenburg K."/>
            <person name="Forbes L."/>
            <person name="Fu Q."/>
            <person name="Gubbala S."/>
            <person name="Hirani K."/>
            <person name="Jayaseelan J.C."/>
            <person name="Lara F."/>
            <person name="Munidasa M."/>
            <person name="Palculict T."/>
            <person name="Patil S."/>
            <person name="Pu L.-L."/>
            <person name="Saada N."/>
            <person name="Tang L."/>
            <person name="Weissenberger G."/>
            <person name="Zhu Y."/>
            <person name="Hemphill L."/>
            <person name="Shang Y."/>
            <person name="Youmans B."/>
            <person name="Ayvaz T."/>
            <person name="Ross M."/>
            <person name="Santibanez J."/>
            <person name="Aqrawi P."/>
            <person name="Gross S."/>
            <person name="Joshi V."/>
            <person name="Fowler G."/>
            <person name="Nazareth L."/>
            <person name="Reid J."/>
            <person name="Worley K."/>
            <person name="Petrosino J."/>
            <person name="Highlander S."/>
            <person name="Gibbs R."/>
        </authorList>
    </citation>
    <scope>NUCLEOTIDE SEQUENCE [LARGE SCALE GENOMIC DNA]</scope>
    <source>
        <strain evidence="1 2">ATCC 29427</strain>
    </source>
</reference>
<proteinExistence type="predicted"/>
<keyword evidence="2" id="KW-1185">Reference proteome</keyword>